<comment type="caution">
    <text evidence="1">The sequence shown here is derived from an EMBL/GenBank/DDBJ whole genome shotgun (WGS) entry which is preliminary data.</text>
</comment>
<dbReference type="Proteomes" id="UP001140066">
    <property type="component" value="Unassembled WGS sequence"/>
</dbReference>
<evidence type="ECO:0000313" key="2">
    <source>
        <dbReference type="Proteomes" id="UP001140066"/>
    </source>
</evidence>
<accession>A0ACC1KMR5</accession>
<name>A0ACC1KMR5_9FUNG</name>
<organism evidence="1 2">
    <name type="scientific">Coemansia linderi</name>
    <dbReference type="NCBI Taxonomy" id="2663919"/>
    <lineage>
        <taxon>Eukaryota</taxon>
        <taxon>Fungi</taxon>
        <taxon>Fungi incertae sedis</taxon>
        <taxon>Zoopagomycota</taxon>
        <taxon>Kickxellomycotina</taxon>
        <taxon>Kickxellomycetes</taxon>
        <taxon>Kickxellales</taxon>
        <taxon>Kickxellaceae</taxon>
        <taxon>Coemansia</taxon>
    </lineage>
</organism>
<protein>
    <submittedName>
        <fullName evidence="1">E3 ubiquitin ligase</fullName>
    </submittedName>
</protein>
<reference evidence="1" key="1">
    <citation type="submission" date="2022-07" db="EMBL/GenBank/DDBJ databases">
        <title>Phylogenomic reconstructions and comparative analyses of Kickxellomycotina fungi.</title>
        <authorList>
            <person name="Reynolds N.K."/>
            <person name="Stajich J.E."/>
            <person name="Barry K."/>
            <person name="Grigoriev I.V."/>
            <person name="Crous P."/>
            <person name="Smith M.E."/>
        </authorList>
    </citation>
    <scope>NUCLEOTIDE SEQUENCE</scope>
    <source>
        <strain evidence="1">BCRC 34191</strain>
    </source>
</reference>
<proteinExistence type="predicted"/>
<gene>
    <name evidence="1" type="primary">PSH1</name>
    <name evidence="1" type="ORF">GGI18_000778</name>
</gene>
<evidence type="ECO:0000313" key="1">
    <source>
        <dbReference type="EMBL" id="KAJ2791938.1"/>
    </source>
</evidence>
<dbReference type="EMBL" id="JANBUK010000075">
    <property type="protein sequence ID" value="KAJ2791938.1"/>
    <property type="molecule type" value="Genomic_DNA"/>
</dbReference>
<sequence length="872" mass="94993">MTAAGPGPDPGDRKDSIADEGYALAEQTSDPTPGPSARAGVSAPQAGPVGPCRSGRTLFEAGNTQSEMANADFLGCFGVANALEPPKPLRSSYTSLTLRPELPVFLPQTSDVRHRMDSLSDASSYDADSDESSDHGHERTAEDFYEVGDDFIEDFIRDLTVEEEEELRPPIANDHVSREEFESMKLEYWRRFVEQSEETQQSVEKANALGAELLVHRSELQAATERFSRIASALQCSICLDTFAQPHSLACGHIFCEGCLLQWLQMSLKCPACRAHVPMRPAPAYAVKEVLALVSPQADSESSSAPAFRTGGDAADPWARLFPTHREPDAPGLDGDISRRMLAARAMRRQMAANDASVENNSEQLHERYRNRLSMLMARLIELTESRAELRQGSLPASPPIGRQAPHRVTSEAQGSAQTLPDLDTVNASIDLVTESLQRQAGVYYESLRRSRGLSTSDPSQNLDPSLLQSPMSSASGASGSARLLPRDTVDPQPPLRLPPRPMRMTAGSSSGLVPSPRIPIPPPRERPPTRPVRPTTGAVSGPSPGPSVPVSAQSRLRQPTRIVRQEGTTAATSTSSSATTTTTTTTTVVSGSSTRTPIRISHIMNSNHSSHDHTAQTVAAGIDRQANRETRAAPIQVIAESSMRLTESNRRLVESNRRLNESNRRLAESERSLEDSERRLAESSRSLTESVQQLLSNNQLVEDPSELEDALDAAIQALAQIRRTSRSLSRSELLSPADGGSSYAANFEERLLAFRRRQAEMHRTDTGGAGEAAATAHRTIAWPRRPRPSDEELSYAASEVRRRLASIQEDMRAMRQAEQDPAEPAQRHIRVRRPLSSVGGQPGPNARNSSTAVPNRPPRPPMPPQDSDSVD</sequence>
<keyword evidence="2" id="KW-1185">Reference proteome</keyword>